<dbReference type="CDD" id="cd00293">
    <property type="entry name" value="USP-like"/>
    <property type="match status" value="2"/>
</dbReference>
<name>A0A8J3GDR3_9BACT</name>
<dbReference type="InterPro" id="IPR006016">
    <property type="entry name" value="UspA"/>
</dbReference>
<evidence type="ECO:0000313" key="5">
    <source>
        <dbReference type="Proteomes" id="UP000642829"/>
    </source>
</evidence>
<dbReference type="AlphaFoldDB" id="A0A8J3GDR3"/>
<reference evidence="4" key="2">
    <citation type="submission" date="2020-09" db="EMBL/GenBank/DDBJ databases">
        <authorList>
            <person name="Sun Q."/>
            <person name="Kim S."/>
        </authorList>
    </citation>
    <scope>NUCLEOTIDE SEQUENCE</scope>
    <source>
        <strain evidence="4">KCTC 12870</strain>
    </source>
</reference>
<comment type="caution">
    <text evidence="4">The sequence shown here is derived from an EMBL/GenBank/DDBJ whole genome shotgun (WGS) entry which is preliminary data.</text>
</comment>
<feature type="domain" description="UspA" evidence="3">
    <location>
        <begin position="164"/>
        <end position="285"/>
    </location>
</feature>
<dbReference type="EMBL" id="BMXG01000003">
    <property type="protein sequence ID" value="GHB93529.1"/>
    <property type="molecule type" value="Genomic_DNA"/>
</dbReference>
<dbReference type="PRINTS" id="PR01438">
    <property type="entry name" value="UNVRSLSTRESS"/>
</dbReference>
<dbReference type="Gene3D" id="3.40.50.12370">
    <property type="match status" value="1"/>
</dbReference>
<feature type="coiled-coil region" evidence="2">
    <location>
        <begin position="60"/>
        <end position="87"/>
    </location>
</feature>
<dbReference type="Pfam" id="PF00582">
    <property type="entry name" value="Usp"/>
    <property type="match status" value="2"/>
</dbReference>
<dbReference type="InterPro" id="IPR006015">
    <property type="entry name" value="Universal_stress_UspA"/>
</dbReference>
<evidence type="ECO:0000256" key="2">
    <source>
        <dbReference type="SAM" id="Coils"/>
    </source>
</evidence>
<dbReference type="RefSeq" id="WP_189511771.1">
    <property type="nucleotide sequence ID" value="NZ_BMXG01000003.1"/>
</dbReference>
<dbReference type="SUPFAM" id="SSF52402">
    <property type="entry name" value="Adenine nucleotide alpha hydrolases-like"/>
    <property type="match status" value="2"/>
</dbReference>
<dbReference type="PANTHER" id="PTHR46268:SF6">
    <property type="entry name" value="UNIVERSAL STRESS PROTEIN UP12"/>
    <property type="match status" value="1"/>
</dbReference>
<evidence type="ECO:0000313" key="4">
    <source>
        <dbReference type="EMBL" id="GHB93529.1"/>
    </source>
</evidence>
<keyword evidence="5" id="KW-1185">Reference proteome</keyword>
<proteinExistence type="inferred from homology"/>
<protein>
    <submittedName>
        <fullName evidence="4">Universal stress protein UspA</fullName>
    </submittedName>
</protein>
<organism evidence="4 5">
    <name type="scientific">Cerasicoccus arenae</name>
    <dbReference type="NCBI Taxonomy" id="424488"/>
    <lineage>
        <taxon>Bacteria</taxon>
        <taxon>Pseudomonadati</taxon>
        <taxon>Verrucomicrobiota</taxon>
        <taxon>Opitutia</taxon>
        <taxon>Puniceicoccales</taxon>
        <taxon>Cerasicoccaceae</taxon>
        <taxon>Cerasicoccus</taxon>
    </lineage>
</organism>
<dbReference type="PANTHER" id="PTHR46268">
    <property type="entry name" value="STRESS RESPONSE PROTEIN NHAX"/>
    <property type="match status" value="1"/>
</dbReference>
<dbReference type="Proteomes" id="UP000642829">
    <property type="component" value="Unassembled WGS sequence"/>
</dbReference>
<reference evidence="4" key="1">
    <citation type="journal article" date="2014" name="Int. J. Syst. Evol. Microbiol.">
        <title>Complete genome sequence of Corynebacterium casei LMG S-19264T (=DSM 44701T), isolated from a smear-ripened cheese.</title>
        <authorList>
            <consortium name="US DOE Joint Genome Institute (JGI-PGF)"/>
            <person name="Walter F."/>
            <person name="Albersmeier A."/>
            <person name="Kalinowski J."/>
            <person name="Ruckert C."/>
        </authorList>
    </citation>
    <scope>NUCLEOTIDE SEQUENCE</scope>
    <source>
        <strain evidence="4">KCTC 12870</strain>
    </source>
</reference>
<keyword evidence="2" id="KW-0175">Coiled coil</keyword>
<evidence type="ECO:0000259" key="3">
    <source>
        <dbReference type="Pfam" id="PF00582"/>
    </source>
</evidence>
<sequence length="285" mass="30890">MKKILACTDASDYARTVCRYTGWLAGLTGASVDALYVSNLWEFELPFLLDLGGSIGASPYHGMTDALEEIENKKAKLVEQAVRREMADAGVEMDKLAIQHETGLLVDAVDAYETGDSPVDMVVLGKRGEGAEQAKDHLGGNLERVVRAARQPCLVTNLEYREIKKAALAYDGSASAQKAVDWLIAETALRDIALSVVTVSDGHGDNESAHSLRVAEGRLEDAGISAEAHLLTGDTEDEIAKFVEGNDIDLLIMGAYGHSRIRELLIGSTTTDLIRRCKIPVMLFR</sequence>
<evidence type="ECO:0000256" key="1">
    <source>
        <dbReference type="ARBA" id="ARBA00008791"/>
    </source>
</evidence>
<accession>A0A8J3GDR3</accession>
<gene>
    <name evidence="4" type="ORF">GCM10007047_06260</name>
</gene>
<comment type="similarity">
    <text evidence="1">Belongs to the universal stress protein A family.</text>
</comment>
<feature type="domain" description="UspA" evidence="3">
    <location>
        <begin position="1"/>
        <end position="156"/>
    </location>
</feature>